<dbReference type="InterPro" id="IPR039421">
    <property type="entry name" value="Type_1_exporter"/>
</dbReference>
<keyword evidence="6 8" id="KW-1133">Transmembrane helix</keyword>
<comment type="caution">
    <text evidence="11">The sequence shown here is derived from an EMBL/GenBank/DDBJ whole genome shotgun (WGS) entry which is preliminary data.</text>
</comment>
<dbReference type="CDD" id="cd03253">
    <property type="entry name" value="ABCC_ATM1_transporter"/>
    <property type="match status" value="1"/>
</dbReference>
<dbReference type="PROSITE" id="PS50893">
    <property type="entry name" value="ABC_TRANSPORTER_2"/>
    <property type="match status" value="1"/>
</dbReference>
<evidence type="ECO:0000259" key="10">
    <source>
        <dbReference type="PROSITE" id="PS50929"/>
    </source>
</evidence>
<feature type="transmembrane region" description="Helical" evidence="8">
    <location>
        <begin position="185"/>
        <end position="203"/>
    </location>
</feature>
<dbReference type="RefSeq" id="WP_285869018.1">
    <property type="nucleotide sequence ID" value="NZ_JARFYM010000009.1"/>
</dbReference>
<evidence type="ECO:0000313" key="12">
    <source>
        <dbReference type="Proteomes" id="UP001172645"/>
    </source>
</evidence>
<dbReference type="Proteomes" id="UP001172645">
    <property type="component" value="Unassembled WGS sequence"/>
</dbReference>
<evidence type="ECO:0000256" key="8">
    <source>
        <dbReference type="SAM" id="Phobius"/>
    </source>
</evidence>
<name>A0ABT7JUF5_9HYPH</name>
<evidence type="ECO:0000313" key="11">
    <source>
        <dbReference type="EMBL" id="MDL2399972.1"/>
    </source>
</evidence>
<keyword evidence="5 11" id="KW-0067">ATP-binding</keyword>
<organism evidence="11 12">
    <name type="scientific">Rhizobium mayense</name>
    <dbReference type="NCBI Taxonomy" id="1312184"/>
    <lineage>
        <taxon>Bacteria</taxon>
        <taxon>Pseudomonadati</taxon>
        <taxon>Pseudomonadota</taxon>
        <taxon>Alphaproteobacteria</taxon>
        <taxon>Hyphomicrobiales</taxon>
        <taxon>Rhizobiaceae</taxon>
        <taxon>Rhizobium/Agrobacterium group</taxon>
        <taxon>Rhizobium</taxon>
    </lineage>
</organism>
<dbReference type="PROSITE" id="PS00211">
    <property type="entry name" value="ABC_TRANSPORTER_1"/>
    <property type="match status" value="1"/>
</dbReference>
<keyword evidence="7 8" id="KW-0472">Membrane</keyword>
<dbReference type="PROSITE" id="PS50929">
    <property type="entry name" value="ABC_TM1F"/>
    <property type="match status" value="1"/>
</dbReference>
<feature type="domain" description="ABC transporter" evidence="9">
    <location>
        <begin position="364"/>
        <end position="598"/>
    </location>
</feature>
<feature type="transmembrane region" description="Helical" evidence="8">
    <location>
        <begin position="264"/>
        <end position="292"/>
    </location>
</feature>
<evidence type="ECO:0000256" key="4">
    <source>
        <dbReference type="ARBA" id="ARBA00022741"/>
    </source>
</evidence>
<gene>
    <name evidence="11" type="ORF">PY649_13775</name>
</gene>
<dbReference type="Pfam" id="PF00664">
    <property type="entry name" value="ABC_membrane"/>
    <property type="match status" value="1"/>
</dbReference>
<dbReference type="EMBL" id="JARFYM010000009">
    <property type="protein sequence ID" value="MDL2399972.1"/>
    <property type="molecule type" value="Genomic_DNA"/>
</dbReference>
<dbReference type="SUPFAM" id="SSF52540">
    <property type="entry name" value="P-loop containing nucleoside triphosphate hydrolases"/>
    <property type="match status" value="1"/>
</dbReference>
<comment type="similarity">
    <text evidence="2">Belongs to the ABC transporter superfamily.</text>
</comment>
<feature type="transmembrane region" description="Helical" evidence="8">
    <location>
        <begin position="304"/>
        <end position="325"/>
    </location>
</feature>
<feature type="domain" description="ABC transmembrane type-1" evidence="10">
    <location>
        <begin position="39"/>
        <end position="330"/>
    </location>
</feature>
<dbReference type="InterPro" id="IPR027417">
    <property type="entry name" value="P-loop_NTPase"/>
</dbReference>
<proteinExistence type="inferred from homology"/>
<protein>
    <submittedName>
        <fullName evidence="11">ABC transporter ATP-binding protein/permease</fullName>
    </submittedName>
</protein>
<evidence type="ECO:0000256" key="2">
    <source>
        <dbReference type="ARBA" id="ARBA00005417"/>
    </source>
</evidence>
<reference evidence="11" key="1">
    <citation type="submission" date="2023-06" db="EMBL/GenBank/DDBJ databases">
        <title>Phylogenetic Diversity of Rhizobium strains.</title>
        <authorList>
            <person name="Moura F.T."/>
            <person name="Helene L.C.F."/>
            <person name="Hungria M."/>
        </authorList>
    </citation>
    <scope>NUCLEOTIDE SEQUENCE</scope>
    <source>
        <strain evidence="11">CCGE526</strain>
    </source>
</reference>
<dbReference type="CDD" id="cd18582">
    <property type="entry name" value="ABC_6TM_ATM1_ABCB7"/>
    <property type="match status" value="1"/>
</dbReference>
<keyword evidence="3 8" id="KW-0812">Transmembrane</keyword>
<evidence type="ECO:0000256" key="6">
    <source>
        <dbReference type="ARBA" id="ARBA00022989"/>
    </source>
</evidence>
<evidence type="ECO:0000259" key="9">
    <source>
        <dbReference type="PROSITE" id="PS50893"/>
    </source>
</evidence>
<comment type="subcellular location">
    <subcellularLocation>
        <location evidence="1">Cell membrane</location>
        <topology evidence="1">Multi-pass membrane protein</topology>
    </subcellularLocation>
</comment>
<evidence type="ECO:0000256" key="1">
    <source>
        <dbReference type="ARBA" id="ARBA00004651"/>
    </source>
</evidence>
<evidence type="ECO:0000256" key="7">
    <source>
        <dbReference type="ARBA" id="ARBA00023136"/>
    </source>
</evidence>
<feature type="transmembrane region" description="Helical" evidence="8">
    <location>
        <begin position="74"/>
        <end position="96"/>
    </location>
</feature>
<dbReference type="SMART" id="SM00382">
    <property type="entry name" value="AAA"/>
    <property type="match status" value="1"/>
</dbReference>
<dbReference type="GO" id="GO:0005524">
    <property type="term" value="F:ATP binding"/>
    <property type="evidence" value="ECO:0007669"/>
    <property type="project" value="UniProtKB-KW"/>
</dbReference>
<dbReference type="InterPro" id="IPR036640">
    <property type="entry name" value="ABC1_TM_sf"/>
</dbReference>
<evidence type="ECO:0000256" key="5">
    <source>
        <dbReference type="ARBA" id="ARBA00022840"/>
    </source>
</evidence>
<keyword evidence="4" id="KW-0547">Nucleotide-binding</keyword>
<dbReference type="Pfam" id="PF00005">
    <property type="entry name" value="ABC_tran"/>
    <property type="match status" value="1"/>
</dbReference>
<dbReference type="InterPro" id="IPR017871">
    <property type="entry name" value="ABC_transporter-like_CS"/>
</dbReference>
<dbReference type="Gene3D" id="3.40.50.300">
    <property type="entry name" value="P-loop containing nucleotide triphosphate hydrolases"/>
    <property type="match status" value="1"/>
</dbReference>
<sequence length="628" mass="70100">MADRKKTISADSSNPLNTIVNLWPYMWPAGRMDLKMRVVWATVYLLVSKFFLLLVPYFFKWSVDALNGKLDMQGILPAFMVGAIALIVATNVTRLIQLGLNQLRDSLFASVGQYAVRQLAYRTFVHMHELSLRFHLERKTGGLSRIIERGTKGIETIVRFTILNTLPTFIEFLLTAIIFWRGYGFSYLAVTGVTVWLYIWFTVRASDWRISIRRSMNESDTDANTKAIDSLLNFETVKYFGNEEMEARRFDQSMSRYEKAATDVWTSLGWLNFGQGLIFGLGTTVMLVISGWSVLNGHQTVGDFVFINAMLLQLSVPLNFIGFVYREIRQGLTDIEEMFDLLEVKPEVTDASDAKELAIDHGAISFKDVHFAYDSARPILKGISFEVPAGKTVAVVGPSGAGKSTLSRLLYRFYDVQSGTITIDGQDLRKVTQKSLRKVIGMVPQDTVLFNDTIAYNIRYGRPGASEAEVTTAAEIAQIGDFIRHLPEGFDTKVGERGLKLSGGEKQRVAIARTVLKAPPVLILDEATSALDTTTEREIQAALDIVSKNRTTLVIAHRLSTVIGADEIIVLKSGEIAERGTHAALLAQDGLYASMWNRQREATQAEEHLKQVRESDDLGVVDRLAPAN</sequence>
<feature type="transmembrane region" description="Helical" evidence="8">
    <location>
        <begin position="157"/>
        <end position="179"/>
    </location>
</feature>
<dbReference type="PANTHER" id="PTHR24221">
    <property type="entry name" value="ATP-BINDING CASSETTE SUB-FAMILY B"/>
    <property type="match status" value="1"/>
</dbReference>
<dbReference type="PANTHER" id="PTHR24221:SF654">
    <property type="entry name" value="ATP-BINDING CASSETTE SUB-FAMILY B MEMBER 6"/>
    <property type="match status" value="1"/>
</dbReference>
<keyword evidence="12" id="KW-1185">Reference proteome</keyword>
<dbReference type="SUPFAM" id="SSF90123">
    <property type="entry name" value="ABC transporter transmembrane region"/>
    <property type="match status" value="1"/>
</dbReference>
<evidence type="ECO:0000256" key="3">
    <source>
        <dbReference type="ARBA" id="ARBA00022692"/>
    </source>
</evidence>
<dbReference type="Gene3D" id="1.20.1560.10">
    <property type="entry name" value="ABC transporter type 1, transmembrane domain"/>
    <property type="match status" value="1"/>
</dbReference>
<dbReference type="InterPro" id="IPR003593">
    <property type="entry name" value="AAA+_ATPase"/>
</dbReference>
<accession>A0ABT7JUF5</accession>
<dbReference type="InterPro" id="IPR011527">
    <property type="entry name" value="ABC1_TM_dom"/>
</dbReference>
<dbReference type="InterPro" id="IPR003439">
    <property type="entry name" value="ABC_transporter-like_ATP-bd"/>
</dbReference>
<feature type="transmembrane region" description="Helical" evidence="8">
    <location>
        <begin position="38"/>
        <end position="59"/>
    </location>
</feature>